<dbReference type="RefSeq" id="WP_248388383.1">
    <property type="nucleotide sequence ID" value="NZ_CP096203.1"/>
</dbReference>
<accession>A0ABY4K3C3</accession>
<proteinExistence type="predicted"/>
<dbReference type="EMBL" id="CP096203">
    <property type="protein sequence ID" value="UPQ74122.1"/>
    <property type="molecule type" value="Genomic_DNA"/>
</dbReference>
<organism evidence="1 2">
    <name type="scientific">Chryseobacterium nepalense</name>
    <dbReference type="NCBI Taxonomy" id="1854498"/>
    <lineage>
        <taxon>Bacteria</taxon>
        <taxon>Pseudomonadati</taxon>
        <taxon>Bacteroidota</taxon>
        <taxon>Flavobacteriia</taxon>
        <taxon>Flavobacteriales</taxon>
        <taxon>Weeksellaceae</taxon>
        <taxon>Chryseobacterium group</taxon>
        <taxon>Chryseobacterium</taxon>
    </lineage>
</organism>
<gene>
    <name evidence="1" type="ORF">M0D58_08605</name>
</gene>
<name>A0ABY4K3C3_9FLAO</name>
<keyword evidence="2" id="KW-1185">Reference proteome</keyword>
<reference evidence="1" key="1">
    <citation type="submission" date="2022-04" db="EMBL/GenBank/DDBJ databases">
        <title>Evolutionary, genomic, and biogeographic characterization of Chryseobacterium nepalense represented by a plastic-degrading bacterium AC3.</title>
        <authorList>
            <person name="Yin Z."/>
            <person name="Liu X."/>
            <person name="Wang D."/>
            <person name="Xie Z."/>
        </authorList>
    </citation>
    <scope>NUCLEOTIDE SEQUENCE</scope>
    <source>
        <strain evidence="1">AC3</strain>
    </source>
</reference>
<dbReference type="Proteomes" id="UP000830552">
    <property type="component" value="Chromosome"/>
</dbReference>
<sequence length="192" mass="21292">MKTPVMNTVQFPSFLRFCARMIGVLLFFSGIPQFFQASSPPDSVIFISEGSFLHGDSAVYVMKAERRNVGISLRKKGKTDTSLQGVSASLASPQKYHVNQHVPAMYRNSPEGRLFFGNADGSSSIAVPVDPPSFRKHHKTAVSVVWNVLLPLCLKDNLIHIAIYPFRVSKTIACHLSRPPPVRYSFTGCNHK</sequence>
<evidence type="ECO:0000313" key="2">
    <source>
        <dbReference type="Proteomes" id="UP000830552"/>
    </source>
</evidence>
<evidence type="ECO:0000313" key="1">
    <source>
        <dbReference type="EMBL" id="UPQ74122.1"/>
    </source>
</evidence>
<protein>
    <submittedName>
        <fullName evidence="1">Uncharacterized protein</fullName>
    </submittedName>
</protein>